<keyword evidence="2" id="KW-0132">Cell division</keyword>
<keyword evidence="3" id="KW-0159">Chromosome partition</keyword>
<dbReference type="InterPro" id="IPR005234">
    <property type="entry name" value="ScpB_csome_segregation"/>
</dbReference>
<dbReference type="Gene3D" id="1.10.10.10">
    <property type="entry name" value="Winged helix-like DNA-binding domain superfamily/Winged helix DNA-binding domain"/>
    <property type="match status" value="2"/>
</dbReference>
<dbReference type="GO" id="GO:0051304">
    <property type="term" value="P:chromosome separation"/>
    <property type="evidence" value="ECO:0007669"/>
    <property type="project" value="InterPro"/>
</dbReference>
<evidence type="ECO:0000256" key="5">
    <source>
        <dbReference type="SAM" id="MobiDB-lite"/>
    </source>
</evidence>
<dbReference type="Pfam" id="PF04079">
    <property type="entry name" value="SMC_ScpB"/>
    <property type="match status" value="1"/>
</dbReference>
<dbReference type="NCBIfam" id="TIGR00281">
    <property type="entry name" value="SMC-Scp complex subunit ScpB"/>
    <property type="match status" value="1"/>
</dbReference>
<dbReference type="GO" id="GO:0051301">
    <property type="term" value="P:cell division"/>
    <property type="evidence" value="ECO:0007669"/>
    <property type="project" value="UniProtKB-KW"/>
</dbReference>
<dbReference type="InterPro" id="IPR036390">
    <property type="entry name" value="WH_DNA-bd_sf"/>
</dbReference>
<feature type="compositionally biased region" description="Acidic residues" evidence="5">
    <location>
        <begin position="224"/>
        <end position="254"/>
    </location>
</feature>
<reference evidence="6 7" key="1">
    <citation type="journal article" date="2016" name="Nat. Commun.">
        <title>Thousands of microbial genomes shed light on interconnected biogeochemical processes in an aquifer system.</title>
        <authorList>
            <person name="Anantharaman K."/>
            <person name="Brown C.T."/>
            <person name="Hug L.A."/>
            <person name="Sharon I."/>
            <person name="Castelle C.J."/>
            <person name="Probst A.J."/>
            <person name="Thomas B.C."/>
            <person name="Singh A."/>
            <person name="Wilkins M.J."/>
            <person name="Karaoz U."/>
            <person name="Brodie E.L."/>
            <person name="Williams K.H."/>
            <person name="Hubbard S.S."/>
            <person name="Banfield J.F."/>
        </authorList>
    </citation>
    <scope>NUCLEOTIDE SEQUENCE [LARGE SCALE GENOMIC DNA]</scope>
</reference>
<evidence type="ECO:0000256" key="2">
    <source>
        <dbReference type="ARBA" id="ARBA00022618"/>
    </source>
</evidence>
<organism evidence="6 7">
    <name type="scientific">Candidatus Falkowbacteria bacterium RIFOXYD2_FULL_34_120</name>
    <dbReference type="NCBI Taxonomy" id="1798007"/>
    <lineage>
        <taxon>Bacteria</taxon>
        <taxon>Candidatus Falkowiibacteriota</taxon>
    </lineage>
</organism>
<evidence type="ECO:0000313" key="6">
    <source>
        <dbReference type="EMBL" id="OGF40214.1"/>
    </source>
</evidence>
<protein>
    <submittedName>
        <fullName evidence="6">SMC-Scp complex subunit ScpB</fullName>
    </submittedName>
</protein>
<evidence type="ECO:0000256" key="3">
    <source>
        <dbReference type="ARBA" id="ARBA00022829"/>
    </source>
</evidence>
<keyword evidence="1" id="KW-0963">Cytoplasm</keyword>
<evidence type="ECO:0000256" key="4">
    <source>
        <dbReference type="ARBA" id="ARBA00023306"/>
    </source>
</evidence>
<gene>
    <name evidence="6" type="ORF">A2531_04645</name>
</gene>
<dbReference type="AlphaFoldDB" id="A0A1F5TN08"/>
<dbReference type="EMBL" id="MFGO01000033">
    <property type="protein sequence ID" value="OGF40214.1"/>
    <property type="molecule type" value="Genomic_DNA"/>
</dbReference>
<dbReference type="PANTHER" id="PTHR34298">
    <property type="entry name" value="SEGREGATION AND CONDENSATION PROTEIN B"/>
    <property type="match status" value="1"/>
</dbReference>
<dbReference type="SUPFAM" id="SSF46785">
    <property type="entry name" value="Winged helix' DNA-binding domain"/>
    <property type="match status" value="2"/>
</dbReference>
<dbReference type="PANTHER" id="PTHR34298:SF2">
    <property type="entry name" value="SEGREGATION AND CONDENSATION PROTEIN B"/>
    <property type="match status" value="1"/>
</dbReference>
<feature type="region of interest" description="Disordered" evidence="5">
    <location>
        <begin position="199"/>
        <end position="258"/>
    </location>
</feature>
<comment type="caution">
    <text evidence="6">The sequence shown here is derived from an EMBL/GenBank/DDBJ whole genome shotgun (WGS) entry which is preliminary data.</text>
</comment>
<keyword evidence="4" id="KW-0131">Cell cycle</keyword>
<dbReference type="InterPro" id="IPR036388">
    <property type="entry name" value="WH-like_DNA-bd_sf"/>
</dbReference>
<dbReference type="Proteomes" id="UP000177579">
    <property type="component" value="Unassembled WGS sequence"/>
</dbReference>
<accession>A0A1F5TN08</accession>
<sequence>MNIKSKIESLLFISAKPMSVNKLTDLIKKESKEIKKACDELVEDYKKSNQGIQIIKNAAKYQMVSSPENTKLIQEFIKDETTGELSRPSLETLTIIAYRSPVSKIDLDRIRGVNCSLILRNLLLRGLVEVRYDKKKSEDYYSVTLDFIRFLGINDVSELPEYEKLSKDDSVDRMLEEDARVENQKLDCNLVHVDESEVATPQEISKREEGGNLEEIVEGKNEDIQEDGLEVEEEFEEEEDEEEFEEEEDLNEGEDINKDKIKINVKINK</sequence>
<evidence type="ECO:0000313" key="7">
    <source>
        <dbReference type="Proteomes" id="UP000177579"/>
    </source>
</evidence>
<name>A0A1F5TN08_9BACT</name>
<proteinExistence type="predicted"/>
<evidence type="ECO:0000256" key="1">
    <source>
        <dbReference type="ARBA" id="ARBA00022490"/>
    </source>
</evidence>